<evidence type="ECO:0000313" key="2">
    <source>
        <dbReference type="EMBL" id="EJZ06615.1"/>
    </source>
</evidence>
<dbReference type="InterPro" id="IPR017517">
    <property type="entry name" value="Maleyloyr_isom"/>
</dbReference>
<dbReference type="Proteomes" id="UP000006072">
    <property type="component" value="Unassembled WGS sequence"/>
</dbReference>
<dbReference type="SUPFAM" id="SSF109854">
    <property type="entry name" value="DinB/YfiT-like putative metalloenzymes"/>
    <property type="match status" value="1"/>
</dbReference>
<keyword evidence="3" id="KW-1185">Reference proteome</keyword>
<gene>
    <name evidence="2" type="ORF">MVAC_21458</name>
</gene>
<dbReference type="eggNOG" id="ENOG50314EV">
    <property type="taxonomic scope" value="Bacteria"/>
</dbReference>
<dbReference type="HOGENOM" id="CLU_094601_0_0_11"/>
<dbReference type="Gene3D" id="1.20.120.450">
    <property type="entry name" value="dinb family like domain"/>
    <property type="match status" value="1"/>
</dbReference>
<evidence type="ECO:0000259" key="1">
    <source>
        <dbReference type="Pfam" id="PF11716"/>
    </source>
</evidence>
<dbReference type="EMBL" id="ALQA01000056">
    <property type="protein sequence ID" value="EJZ06615.1"/>
    <property type="molecule type" value="Genomic_DNA"/>
</dbReference>
<accession>K0UNI0</accession>
<protein>
    <recommendedName>
        <fullName evidence="1">Mycothiol-dependent maleylpyruvate isomerase metal-binding domain-containing protein</fullName>
    </recommendedName>
</protein>
<proteinExistence type="predicted"/>
<reference evidence="2 3" key="1">
    <citation type="journal article" date="2012" name="J. Bacteriol.">
        <title>Complete Genome Sequence of Mycobacterium vaccae Type Strain ATCC 25954.</title>
        <authorList>
            <person name="Ho Y.S."/>
            <person name="Adroub S.A."/>
            <person name="Abadi M."/>
            <person name="Al Alwan B."/>
            <person name="Alkhateeb R."/>
            <person name="Gao G."/>
            <person name="Ragab A."/>
            <person name="Ali S."/>
            <person name="van Soolingen D."/>
            <person name="Bitter W."/>
            <person name="Pain A."/>
            <person name="Abdallah A.M."/>
        </authorList>
    </citation>
    <scope>NUCLEOTIDE SEQUENCE [LARGE SCALE GENOMIC DNA]</scope>
    <source>
        <strain evidence="2 3">ATCC 25954</strain>
    </source>
</reference>
<name>K0UNI0_MYCVA</name>
<dbReference type="NCBIfam" id="TIGR03083">
    <property type="entry name" value="maleylpyruvate isomerase family mycothiol-dependent enzyme"/>
    <property type="match status" value="1"/>
</dbReference>
<dbReference type="InterPro" id="IPR034660">
    <property type="entry name" value="DinB/YfiT-like"/>
</dbReference>
<evidence type="ECO:0000313" key="3">
    <source>
        <dbReference type="Proteomes" id="UP000006072"/>
    </source>
</evidence>
<dbReference type="PATRIC" id="fig|1194972.3.peg.4278"/>
<feature type="domain" description="Mycothiol-dependent maleylpyruvate isomerase metal-binding" evidence="1">
    <location>
        <begin position="15"/>
        <end position="99"/>
    </location>
</feature>
<dbReference type="AlphaFoldDB" id="K0UNI0"/>
<dbReference type="InterPro" id="IPR024344">
    <property type="entry name" value="MDMPI_metal-binding"/>
</dbReference>
<comment type="caution">
    <text evidence="2">The sequence shown here is derived from an EMBL/GenBank/DDBJ whole genome shotgun (WGS) entry which is preliminary data.</text>
</comment>
<sequence>MIMRATSHAVILAMVREERASLADLADGLTDTHWEQPSLCALWRVRDVVAHVLSYDDLSALGWARRYVVDAKCSIDRFNQIGVDHYADTSNVELTALLRNRTNPRGYMAAFPRIGLLDAMIHHQDIRRAIDMPRAIPEHRLRAALAASLRTPLTRGAWRARRLRLIAEDVHWSFGTGHTVVAPGESLLMAVAGRLDALAEIQGDGADVFRGRFR</sequence>
<dbReference type="Pfam" id="PF11716">
    <property type="entry name" value="MDMPI_N"/>
    <property type="match status" value="1"/>
</dbReference>
<dbReference type="GO" id="GO:0046872">
    <property type="term" value="F:metal ion binding"/>
    <property type="evidence" value="ECO:0007669"/>
    <property type="project" value="InterPro"/>
</dbReference>
<organism evidence="2 3">
    <name type="scientific">Mycolicibacterium vaccae ATCC 25954</name>
    <dbReference type="NCBI Taxonomy" id="1194972"/>
    <lineage>
        <taxon>Bacteria</taxon>
        <taxon>Bacillati</taxon>
        <taxon>Actinomycetota</taxon>
        <taxon>Actinomycetes</taxon>
        <taxon>Mycobacteriales</taxon>
        <taxon>Mycobacteriaceae</taxon>
        <taxon>Mycolicibacterium</taxon>
    </lineage>
</organism>